<dbReference type="InParanoid" id="B9GNV6"/>
<evidence type="ECO:0000313" key="2">
    <source>
        <dbReference type="EMBL" id="PNT49367.1"/>
    </source>
</evidence>
<protein>
    <submittedName>
        <fullName evidence="2">Uncharacterized protein</fullName>
    </submittedName>
</protein>
<feature type="compositionally biased region" description="Polar residues" evidence="1">
    <location>
        <begin position="63"/>
        <end position="73"/>
    </location>
</feature>
<evidence type="ECO:0000256" key="1">
    <source>
        <dbReference type="SAM" id="MobiDB-lite"/>
    </source>
</evidence>
<gene>
    <name evidence="2" type="ORF">POPTR_002G125500</name>
</gene>
<reference evidence="2 3" key="1">
    <citation type="journal article" date="2006" name="Science">
        <title>The genome of black cottonwood, Populus trichocarpa (Torr. &amp; Gray).</title>
        <authorList>
            <person name="Tuskan G.A."/>
            <person name="Difazio S."/>
            <person name="Jansson S."/>
            <person name="Bohlmann J."/>
            <person name="Grigoriev I."/>
            <person name="Hellsten U."/>
            <person name="Putnam N."/>
            <person name="Ralph S."/>
            <person name="Rombauts S."/>
            <person name="Salamov A."/>
            <person name="Schein J."/>
            <person name="Sterck L."/>
            <person name="Aerts A."/>
            <person name="Bhalerao R.R."/>
            <person name="Bhalerao R.P."/>
            <person name="Blaudez D."/>
            <person name="Boerjan W."/>
            <person name="Brun A."/>
            <person name="Brunner A."/>
            <person name="Busov V."/>
            <person name="Campbell M."/>
            <person name="Carlson J."/>
            <person name="Chalot M."/>
            <person name="Chapman J."/>
            <person name="Chen G.L."/>
            <person name="Cooper D."/>
            <person name="Coutinho P.M."/>
            <person name="Couturier J."/>
            <person name="Covert S."/>
            <person name="Cronk Q."/>
            <person name="Cunningham R."/>
            <person name="Davis J."/>
            <person name="Degroeve S."/>
            <person name="Dejardin A."/>
            <person name="Depamphilis C."/>
            <person name="Detter J."/>
            <person name="Dirks B."/>
            <person name="Dubchak I."/>
            <person name="Duplessis S."/>
            <person name="Ehlting J."/>
            <person name="Ellis B."/>
            <person name="Gendler K."/>
            <person name="Goodstein D."/>
            <person name="Gribskov M."/>
            <person name="Grimwood J."/>
            <person name="Groover A."/>
            <person name="Gunter L."/>
            <person name="Hamberger B."/>
            <person name="Heinze B."/>
            <person name="Helariutta Y."/>
            <person name="Henrissat B."/>
            <person name="Holligan D."/>
            <person name="Holt R."/>
            <person name="Huang W."/>
            <person name="Islam-Faridi N."/>
            <person name="Jones S."/>
            <person name="Jones-Rhoades M."/>
            <person name="Jorgensen R."/>
            <person name="Joshi C."/>
            <person name="Kangasjarvi J."/>
            <person name="Karlsson J."/>
            <person name="Kelleher C."/>
            <person name="Kirkpatrick R."/>
            <person name="Kirst M."/>
            <person name="Kohler A."/>
            <person name="Kalluri U."/>
            <person name="Larimer F."/>
            <person name="Leebens-Mack J."/>
            <person name="Leple J.C."/>
            <person name="Locascio P."/>
            <person name="Lou Y."/>
            <person name="Lucas S."/>
            <person name="Martin F."/>
            <person name="Montanini B."/>
            <person name="Napoli C."/>
            <person name="Nelson D.R."/>
            <person name="Nelson C."/>
            <person name="Nieminen K."/>
            <person name="Nilsson O."/>
            <person name="Pereda V."/>
            <person name="Peter G."/>
            <person name="Philippe R."/>
            <person name="Pilate G."/>
            <person name="Poliakov A."/>
            <person name="Razumovskaya J."/>
            <person name="Richardson P."/>
            <person name="Rinaldi C."/>
            <person name="Ritland K."/>
            <person name="Rouze P."/>
            <person name="Ryaboy D."/>
            <person name="Schmutz J."/>
            <person name="Schrader J."/>
            <person name="Segerman B."/>
            <person name="Shin H."/>
            <person name="Siddiqui A."/>
            <person name="Sterky F."/>
            <person name="Terry A."/>
            <person name="Tsai C.J."/>
            <person name="Uberbacher E."/>
            <person name="Unneberg P."/>
            <person name="Vahala J."/>
            <person name="Wall K."/>
            <person name="Wessler S."/>
            <person name="Yang G."/>
            <person name="Yin T."/>
            <person name="Douglas C."/>
            <person name="Marra M."/>
            <person name="Sandberg G."/>
            <person name="Van de Peer Y."/>
            <person name="Rokhsar D."/>
        </authorList>
    </citation>
    <scope>NUCLEOTIDE SEQUENCE [LARGE SCALE GENOMIC DNA]</scope>
    <source>
        <strain evidence="3">cv. Nisqually</strain>
    </source>
</reference>
<evidence type="ECO:0000313" key="3">
    <source>
        <dbReference type="Proteomes" id="UP000006729"/>
    </source>
</evidence>
<dbReference type="HOGENOM" id="CLU_1752835_0_0_1"/>
<dbReference type="AlphaFoldDB" id="B9GNV6"/>
<sequence length="149" mass="16743">MIELYVSSRPILSSSYNVEHGDTNIFMPTYARPFRQLSHSIGAGTSRILEDRIMGFSDKNRRYASSNPTNNENEGGRSLIETSDDDGDGNDVMRPPIPNFGCDTGVNDMVGQLLYDGQYFATNLHDPNDDDDGFARYYASSWYETCRTT</sequence>
<feature type="region of interest" description="Disordered" evidence="1">
    <location>
        <begin position="60"/>
        <end position="92"/>
    </location>
</feature>
<accession>B9GNV6</accession>
<organism evidence="2 3">
    <name type="scientific">Populus trichocarpa</name>
    <name type="common">Western balsam poplar</name>
    <name type="synonym">Populus balsamifera subsp. trichocarpa</name>
    <dbReference type="NCBI Taxonomy" id="3694"/>
    <lineage>
        <taxon>Eukaryota</taxon>
        <taxon>Viridiplantae</taxon>
        <taxon>Streptophyta</taxon>
        <taxon>Embryophyta</taxon>
        <taxon>Tracheophyta</taxon>
        <taxon>Spermatophyta</taxon>
        <taxon>Magnoliopsida</taxon>
        <taxon>eudicotyledons</taxon>
        <taxon>Gunneridae</taxon>
        <taxon>Pentapetalae</taxon>
        <taxon>rosids</taxon>
        <taxon>fabids</taxon>
        <taxon>Malpighiales</taxon>
        <taxon>Salicaceae</taxon>
        <taxon>Saliceae</taxon>
        <taxon>Populus</taxon>
    </lineage>
</organism>
<keyword evidence="3" id="KW-1185">Reference proteome</keyword>
<proteinExistence type="predicted"/>
<dbReference type="EMBL" id="CM009291">
    <property type="protein sequence ID" value="PNT49367.1"/>
    <property type="molecule type" value="Genomic_DNA"/>
</dbReference>
<name>B9GNV6_POPTR</name>
<dbReference type="Proteomes" id="UP000006729">
    <property type="component" value="Chromosome 2"/>
</dbReference>